<dbReference type="eggNOG" id="KOG4103">
    <property type="taxonomic scope" value="Eukaryota"/>
</dbReference>
<evidence type="ECO:0000256" key="4">
    <source>
        <dbReference type="ARBA" id="ARBA00022547"/>
    </source>
</evidence>
<reference evidence="11" key="3">
    <citation type="submission" date="2025-09" db="UniProtKB">
        <authorList>
            <consortium name="Ensembl"/>
        </authorList>
    </citation>
    <scope>IDENTIFICATION</scope>
    <source>
        <strain evidence="11">Isolate ISIS603380</strain>
    </source>
</reference>
<comment type="similarity">
    <text evidence="2 10">Belongs to the ATPase g subunit family.</text>
</comment>
<name>G3UFN0_LOXAF</name>
<evidence type="ECO:0000256" key="8">
    <source>
        <dbReference type="ARBA" id="ARBA00023136"/>
    </source>
</evidence>
<keyword evidence="4 10" id="KW-0138">CF(0)</keyword>
<protein>
    <recommendedName>
        <fullName evidence="10">ATP synthase F(0) complex subunit g, mitochondrial</fullName>
        <shortName evidence="10">ATPase subunit g</shortName>
    </recommendedName>
</protein>
<evidence type="ECO:0000313" key="12">
    <source>
        <dbReference type="Proteomes" id="UP000007646"/>
    </source>
</evidence>
<proteinExistence type="inferred from homology"/>
<dbReference type="InterPro" id="IPR006808">
    <property type="entry name" value="ATP_synth_F0_gsu_mt"/>
</dbReference>
<reference evidence="11" key="2">
    <citation type="submission" date="2025-08" db="UniProtKB">
        <authorList>
            <consortium name="Ensembl"/>
        </authorList>
    </citation>
    <scope>IDENTIFICATION</scope>
    <source>
        <strain evidence="11">Isolate ISIS603380</strain>
    </source>
</reference>
<dbReference type="STRING" id="9785.ENSLAFP00000026638"/>
<sequence>MARFVRNLVEKTPAMVNAAVTYSKPRLATFWYYAKVELVPPTPAEIPTAIQSLKKIVHSAQTGRYKQLTVKEALLNGLVATEVWMWFYIGEIIGKRGIIGYDEDQSLTSD</sequence>
<dbReference type="Pfam" id="PF04718">
    <property type="entry name" value="ATP-synt_G"/>
    <property type="match status" value="1"/>
</dbReference>
<evidence type="ECO:0000256" key="2">
    <source>
        <dbReference type="ARBA" id="ARBA00005699"/>
    </source>
</evidence>
<dbReference type="GO" id="GO:0015078">
    <property type="term" value="F:proton transmembrane transporter activity"/>
    <property type="evidence" value="ECO:0007669"/>
    <property type="project" value="UniProtKB-UniRule"/>
</dbReference>
<comment type="function">
    <text evidence="10">Subunit g, of the mitochondrial membrane ATP synthase complex (F(1)F(0) ATP synthase or Complex V) that produces ATP from ADP in the presence of a proton gradient across the membrane which is generated by electron transport complexes of the respiratory chain. ATP synthase complex consist of a soluble F(1) head domain - the catalytic core - and a membrane F(1) domain - the membrane proton channel. These two domains are linked by a central stalk rotating inside the F(1) region and a stationary peripheral stalk. During catalysis, ATP synthesis in the catalytic domain of F(1) is coupled via a rotary mechanism of the central stalk subunits to proton translocation. In vivo, can only synthesize ATP although its ATP hydrolase activity can be activated artificially in vitro. Part of the complex F(0) domain.</text>
</comment>
<dbReference type="FunCoup" id="G3UFN0">
    <property type="interactions" value="337"/>
</dbReference>
<reference evidence="11 12" key="1">
    <citation type="submission" date="2009-06" db="EMBL/GenBank/DDBJ databases">
        <title>The Genome Sequence of Loxodonta africana (African elephant).</title>
        <authorList>
            <person name="Di Palma F."/>
            <person name="Heiman D."/>
            <person name="Young S."/>
            <person name="Johnson J."/>
            <person name="Lander E.S."/>
            <person name="Lindblad-Toh K."/>
        </authorList>
    </citation>
    <scope>NUCLEOTIDE SEQUENCE [LARGE SCALE GENOMIC DNA]</scope>
    <source>
        <strain evidence="11 12">Isolate ISIS603380</strain>
    </source>
</reference>
<dbReference type="OMA" id="TEVCMWF"/>
<dbReference type="Ensembl" id="ENSLAFT00000029183.1">
    <property type="protein sequence ID" value="ENSLAFP00000026638.1"/>
    <property type="gene ID" value="ENSLAFG00000030274.1"/>
</dbReference>
<keyword evidence="7 10" id="KW-0496">Mitochondrion</keyword>
<keyword evidence="6 10" id="KW-0406">Ion transport</keyword>
<keyword evidence="8 10" id="KW-0472">Membrane</keyword>
<evidence type="ECO:0000256" key="6">
    <source>
        <dbReference type="ARBA" id="ARBA00023065"/>
    </source>
</evidence>
<dbReference type="InParanoid" id="G3UFN0"/>
<organism evidence="11 12">
    <name type="scientific">Loxodonta africana</name>
    <name type="common">African elephant</name>
    <dbReference type="NCBI Taxonomy" id="9785"/>
    <lineage>
        <taxon>Eukaryota</taxon>
        <taxon>Metazoa</taxon>
        <taxon>Chordata</taxon>
        <taxon>Craniata</taxon>
        <taxon>Vertebrata</taxon>
        <taxon>Euteleostomi</taxon>
        <taxon>Mammalia</taxon>
        <taxon>Eutheria</taxon>
        <taxon>Afrotheria</taxon>
        <taxon>Proboscidea</taxon>
        <taxon>Elephantidae</taxon>
        <taxon>Loxodonta</taxon>
    </lineage>
</organism>
<evidence type="ECO:0000256" key="1">
    <source>
        <dbReference type="ARBA" id="ARBA00004325"/>
    </source>
</evidence>
<dbReference type="PANTHER" id="PTHR12386">
    <property type="entry name" value="ATP SYNTHASE SUBUNIT"/>
    <property type="match status" value="1"/>
</dbReference>
<evidence type="ECO:0000256" key="7">
    <source>
        <dbReference type="ARBA" id="ARBA00023128"/>
    </source>
</evidence>
<accession>G3UFN0</accession>
<dbReference type="GO" id="GO:0015986">
    <property type="term" value="P:proton motive force-driven ATP synthesis"/>
    <property type="evidence" value="ECO:0007669"/>
    <property type="project" value="UniProtKB-UniRule"/>
</dbReference>
<evidence type="ECO:0000256" key="9">
    <source>
        <dbReference type="ARBA" id="ARBA00023310"/>
    </source>
</evidence>
<keyword evidence="5 10" id="KW-0375">Hydrogen ion transport</keyword>
<dbReference type="PIRSF" id="PIRSF017835">
    <property type="entry name" value="ATP-synth_g_mitoch_animal"/>
    <property type="match status" value="1"/>
</dbReference>
<dbReference type="GO" id="GO:0045259">
    <property type="term" value="C:proton-transporting ATP synthase complex"/>
    <property type="evidence" value="ECO:0007669"/>
    <property type="project" value="UniProtKB-UniRule"/>
</dbReference>
<keyword evidence="12" id="KW-1185">Reference proteome</keyword>
<evidence type="ECO:0000313" key="11">
    <source>
        <dbReference type="Ensembl" id="ENSLAFP00000026638.1"/>
    </source>
</evidence>
<dbReference type="Proteomes" id="UP000007646">
    <property type="component" value="Unassembled WGS sequence"/>
</dbReference>
<evidence type="ECO:0000256" key="10">
    <source>
        <dbReference type="PIRNR" id="PIRNR017835"/>
    </source>
</evidence>
<comment type="subcellular location">
    <subcellularLocation>
        <location evidence="1">Mitochondrion membrane</location>
    </subcellularLocation>
</comment>
<dbReference type="AlphaFoldDB" id="G3UFN0"/>
<evidence type="ECO:0000256" key="5">
    <source>
        <dbReference type="ARBA" id="ARBA00022781"/>
    </source>
</evidence>
<keyword evidence="9 10" id="KW-0066">ATP synthesis</keyword>
<evidence type="ECO:0000256" key="3">
    <source>
        <dbReference type="ARBA" id="ARBA00022448"/>
    </source>
</evidence>
<dbReference type="InterPro" id="IPR016702">
    <property type="entry name" value="ATP5MG_metazoa"/>
</dbReference>
<keyword evidence="3 10" id="KW-0813">Transport</keyword>
<dbReference type="GeneTree" id="ENSGT00390000009724"/>
<dbReference type="HOGENOM" id="CLU_152793_1_1_1"/>
<dbReference type="GO" id="GO:0031966">
    <property type="term" value="C:mitochondrial membrane"/>
    <property type="evidence" value="ECO:0007669"/>
    <property type="project" value="UniProtKB-SubCell"/>
</dbReference>